<proteinExistence type="predicted"/>
<name>A0A9X3J3B1_9BACT</name>
<dbReference type="EMBL" id="JAPOHD010000005">
    <property type="protein sequence ID" value="MCY1719219.1"/>
    <property type="molecule type" value="Genomic_DNA"/>
</dbReference>
<gene>
    <name evidence="1" type="ORF">OU798_02645</name>
</gene>
<keyword evidence="2" id="KW-1185">Reference proteome</keyword>
<dbReference type="Proteomes" id="UP001145087">
    <property type="component" value="Unassembled WGS sequence"/>
</dbReference>
<organism evidence="1 2">
    <name type="scientific">Draconibacterium aestuarii</name>
    <dbReference type="NCBI Taxonomy" id="2998507"/>
    <lineage>
        <taxon>Bacteria</taxon>
        <taxon>Pseudomonadati</taxon>
        <taxon>Bacteroidota</taxon>
        <taxon>Bacteroidia</taxon>
        <taxon>Marinilabiliales</taxon>
        <taxon>Prolixibacteraceae</taxon>
        <taxon>Draconibacterium</taxon>
    </lineage>
</organism>
<accession>A0A9X3J3B1</accession>
<dbReference type="AlphaFoldDB" id="A0A9X3J3B1"/>
<protein>
    <recommendedName>
        <fullName evidence="3">NERD domain-containing protein</fullName>
    </recommendedName>
</protein>
<evidence type="ECO:0008006" key="3">
    <source>
        <dbReference type="Google" id="ProtNLM"/>
    </source>
</evidence>
<evidence type="ECO:0000313" key="1">
    <source>
        <dbReference type="EMBL" id="MCY1719219.1"/>
    </source>
</evidence>
<dbReference type="RefSeq" id="WP_343331554.1">
    <property type="nucleotide sequence ID" value="NZ_JAPOHD010000005.1"/>
</dbReference>
<evidence type="ECO:0000313" key="2">
    <source>
        <dbReference type="Proteomes" id="UP001145087"/>
    </source>
</evidence>
<comment type="caution">
    <text evidence="1">The sequence shown here is derived from an EMBL/GenBank/DDBJ whole genome shotgun (WGS) entry which is preliminary data.</text>
</comment>
<reference evidence="1" key="1">
    <citation type="submission" date="2022-11" db="EMBL/GenBank/DDBJ databases">
        <title>Marilongibacter aestuarii gen. nov., sp. nov., isolated from tidal flat sediment.</title>
        <authorList>
            <person name="Jiayan W."/>
        </authorList>
    </citation>
    <scope>NUCLEOTIDE SEQUENCE</scope>
    <source>
        <strain evidence="1">Z1-6</strain>
    </source>
</reference>
<sequence>MTKSRFNNIAEEYVNFVNDNIFLKEFTYSDNEIRIDNGEIELADNIVWVDNFLFLIQIKHRNTSEAKDEQNEIRWFKNKIERIAKRQIKQSIRNILENPDFKIISNSGNEVGISNMPIENAKKIIIYLSSENLPDKQKAIKFYESKDVGLIHLLHMNEYKWLCEYIITITEIDRYLEFREGMFRLFGNQINEIPEQLIFGKYVSGDEISTIDLKYIKFYEDFDENIYDFNFLPYLSIFKEKIIGQKHESDYLFILRNIIKLTRHELKEFKIRFDKSIEISKAKIYHKPFRFSVPRIDCTFLFVPIDLENTRFRGNCVNLLDNLSDYNMYDQAMSKSVSVAIYRNPESIEFIEIVWNYKEKEWQRDKEMEKHLDDYYPFRETKINVTGGYKTK</sequence>